<dbReference type="SUPFAM" id="SSF47413">
    <property type="entry name" value="lambda repressor-like DNA-binding domains"/>
    <property type="match status" value="1"/>
</dbReference>
<evidence type="ECO:0000313" key="3">
    <source>
        <dbReference type="EMBL" id="PXF31389.1"/>
    </source>
</evidence>
<dbReference type="InterPro" id="IPR010982">
    <property type="entry name" value="Lambda_DNA-bd_dom_sf"/>
</dbReference>
<dbReference type="InterPro" id="IPR011051">
    <property type="entry name" value="RmlC_Cupin_sf"/>
</dbReference>
<reference evidence="3 4" key="1">
    <citation type="submission" date="2015-03" db="EMBL/GenBank/DDBJ databases">
        <authorList>
            <person name="Krishnan R."/>
            <person name="Midha S."/>
            <person name="Patil P.B."/>
            <person name="Rameshkumar N."/>
        </authorList>
    </citation>
    <scope>NUCLEOTIDE SEQUENCE [LARGE SCALE GENOMIC DNA]</scope>
    <source>
        <strain evidence="3 4">L1E11</strain>
    </source>
</reference>
<dbReference type="PROSITE" id="PS50943">
    <property type="entry name" value="HTH_CROC1"/>
    <property type="match status" value="1"/>
</dbReference>
<dbReference type="Gene3D" id="2.60.120.10">
    <property type="entry name" value="Jelly Rolls"/>
    <property type="match status" value="1"/>
</dbReference>
<proteinExistence type="predicted"/>
<organism evidence="3 4">
    <name type="scientific">Pokkaliibacter plantistimulans</name>
    <dbReference type="NCBI Taxonomy" id="1635171"/>
    <lineage>
        <taxon>Bacteria</taxon>
        <taxon>Pseudomonadati</taxon>
        <taxon>Pseudomonadota</taxon>
        <taxon>Gammaproteobacteria</taxon>
        <taxon>Oceanospirillales</taxon>
        <taxon>Balneatrichaceae</taxon>
        <taxon>Pokkaliibacter</taxon>
    </lineage>
</organism>
<dbReference type="EMBL" id="LAPT01000043">
    <property type="protein sequence ID" value="PXF31389.1"/>
    <property type="molecule type" value="Genomic_DNA"/>
</dbReference>
<keyword evidence="1 3" id="KW-0238">DNA-binding</keyword>
<dbReference type="PANTHER" id="PTHR46797">
    <property type="entry name" value="HTH-TYPE TRANSCRIPTIONAL REGULATOR"/>
    <property type="match status" value="1"/>
</dbReference>
<comment type="caution">
    <text evidence="3">The sequence shown here is derived from an EMBL/GenBank/DDBJ whole genome shotgun (WGS) entry which is preliminary data.</text>
</comment>
<dbReference type="CDD" id="cd02209">
    <property type="entry name" value="cupin_XRE_C"/>
    <property type="match status" value="1"/>
</dbReference>
<dbReference type="InterPro" id="IPR014710">
    <property type="entry name" value="RmlC-like_jellyroll"/>
</dbReference>
<feature type="domain" description="HTH cro/C1-type" evidence="2">
    <location>
        <begin position="12"/>
        <end position="66"/>
    </location>
</feature>
<dbReference type="Proteomes" id="UP000248090">
    <property type="component" value="Unassembled WGS sequence"/>
</dbReference>
<dbReference type="GO" id="GO:0003677">
    <property type="term" value="F:DNA binding"/>
    <property type="evidence" value="ECO:0007669"/>
    <property type="project" value="UniProtKB-KW"/>
</dbReference>
<dbReference type="PANTHER" id="PTHR46797:SF10">
    <property type="entry name" value="BLR1115 PROTEIN"/>
    <property type="match status" value="1"/>
</dbReference>
<dbReference type="SMART" id="SM00530">
    <property type="entry name" value="HTH_XRE"/>
    <property type="match status" value="1"/>
</dbReference>
<dbReference type="Pfam" id="PF13560">
    <property type="entry name" value="HTH_31"/>
    <property type="match status" value="1"/>
</dbReference>
<dbReference type="CDD" id="cd00093">
    <property type="entry name" value="HTH_XRE"/>
    <property type="match status" value="1"/>
</dbReference>
<dbReference type="SUPFAM" id="SSF51182">
    <property type="entry name" value="RmlC-like cupins"/>
    <property type="match status" value="1"/>
</dbReference>
<accession>A0ABX5LXP7</accession>
<evidence type="ECO:0000313" key="4">
    <source>
        <dbReference type="Proteomes" id="UP000248090"/>
    </source>
</evidence>
<gene>
    <name evidence="3" type="ORF">WH50_10210</name>
</gene>
<protein>
    <submittedName>
        <fullName evidence="3">DNA-binding protein</fullName>
    </submittedName>
</protein>
<dbReference type="InterPro" id="IPR001387">
    <property type="entry name" value="Cro/C1-type_HTH"/>
</dbReference>
<dbReference type="Gene3D" id="1.10.260.40">
    <property type="entry name" value="lambda repressor-like DNA-binding domains"/>
    <property type="match status" value="1"/>
</dbReference>
<name>A0ABX5LXP7_9GAMM</name>
<keyword evidence="4" id="KW-1185">Reference proteome</keyword>
<dbReference type="InterPro" id="IPR050807">
    <property type="entry name" value="TransReg_Diox_bact_type"/>
</dbReference>
<evidence type="ECO:0000259" key="2">
    <source>
        <dbReference type="PROSITE" id="PS50943"/>
    </source>
</evidence>
<sequence length="185" mass="20782">MSAVEIRLAQRLASLRSERGWSLDVLAEQTGISRATLARLERGQSSPTTVQLGRLCTAYGLPMSHLIAEAEVEPPQLLRHDQQQVWVDAALGFERRMISPPSSGMKAELIEGYLQPGADIRYDAPPVAGLEQHIWVREGVLEYSLDDQLFRLQAGDCLRFRLYGRSRFVCPAAQPVRYHIVICRP</sequence>
<evidence type="ECO:0000256" key="1">
    <source>
        <dbReference type="ARBA" id="ARBA00023125"/>
    </source>
</evidence>